<comment type="caution">
    <text evidence="1">The sequence shown here is derived from an EMBL/GenBank/DDBJ whole genome shotgun (WGS) entry which is preliminary data.</text>
</comment>
<accession>A0ACB6Z6I4</accession>
<organism evidence="1 2">
    <name type="scientific">Thelephora ganbajun</name>
    <name type="common">Ganba fungus</name>
    <dbReference type="NCBI Taxonomy" id="370292"/>
    <lineage>
        <taxon>Eukaryota</taxon>
        <taxon>Fungi</taxon>
        <taxon>Dikarya</taxon>
        <taxon>Basidiomycota</taxon>
        <taxon>Agaricomycotina</taxon>
        <taxon>Agaricomycetes</taxon>
        <taxon>Thelephorales</taxon>
        <taxon>Thelephoraceae</taxon>
        <taxon>Thelephora</taxon>
    </lineage>
</organism>
<sequence length="333" mass="38247">MDPMRPESFTHKCSLLSTGRRYHYVDEVPHEYDPQQDSTILCIHGFPDFWAGWKYQIGPWVRAGYRVVAPDMLGYGQSDKPHEPEEYSLKRISSDLASILDVILVGKAIVIGHDWGSHIAARFALWYPERVLGVVQQVVGSYNGFEVVLIPPSSVSLGYFPPSSNYEDLDVFVKRFPIYKYQLYFASTGSSAELERNVRTIPTLEMADGDRLTPANSLDRELLQIFIFMQELQYIMSQNDTMRGPTNYYRTWNIRFNEEKDGHLPETYRQGTPVLFLRGAKDGTSSKAVLRETRRLYPAAKIITYEDAAHWLMLEKKEAVARDVLDWLCQVGL</sequence>
<evidence type="ECO:0000313" key="1">
    <source>
        <dbReference type="EMBL" id="KAF9645124.1"/>
    </source>
</evidence>
<reference evidence="1" key="1">
    <citation type="submission" date="2019-10" db="EMBL/GenBank/DDBJ databases">
        <authorList>
            <consortium name="DOE Joint Genome Institute"/>
            <person name="Kuo A."/>
            <person name="Miyauchi S."/>
            <person name="Kiss E."/>
            <person name="Drula E."/>
            <person name="Kohler A."/>
            <person name="Sanchez-Garcia M."/>
            <person name="Andreopoulos B."/>
            <person name="Barry K.W."/>
            <person name="Bonito G."/>
            <person name="Buee M."/>
            <person name="Carver A."/>
            <person name="Chen C."/>
            <person name="Cichocki N."/>
            <person name="Clum A."/>
            <person name="Culley D."/>
            <person name="Crous P.W."/>
            <person name="Fauchery L."/>
            <person name="Girlanda M."/>
            <person name="Hayes R."/>
            <person name="Keri Z."/>
            <person name="Labutti K."/>
            <person name="Lipzen A."/>
            <person name="Lombard V."/>
            <person name="Magnuson J."/>
            <person name="Maillard F."/>
            <person name="Morin E."/>
            <person name="Murat C."/>
            <person name="Nolan M."/>
            <person name="Ohm R."/>
            <person name="Pangilinan J."/>
            <person name="Pereira M."/>
            <person name="Perotto S."/>
            <person name="Peter M."/>
            <person name="Riley R."/>
            <person name="Sitrit Y."/>
            <person name="Stielow B."/>
            <person name="Szollosi G."/>
            <person name="Zifcakova L."/>
            <person name="Stursova M."/>
            <person name="Spatafora J.W."/>
            <person name="Tedersoo L."/>
            <person name="Vaario L.-M."/>
            <person name="Yamada A."/>
            <person name="Yan M."/>
            <person name="Wang P."/>
            <person name="Xu J."/>
            <person name="Bruns T."/>
            <person name="Baldrian P."/>
            <person name="Vilgalys R."/>
            <person name="Henrissat B."/>
            <person name="Grigoriev I.V."/>
            <person name="Hibbett D."/>
            <person name="Nagy L.G."/>
            <person name="Martin F.M."/>
        </authorList>
    </citation>
    <scope>NUCLEOTIDE SEQUENCE</scope>
    <source>
        <strain evidence="1">P2</strain>
    </source>
</reference>
<dbReference type="EMBL" id="MU118103">
    <property type="protein sequence ID" value="KAF9645124.1"/>
    <property type="molecule type" value="Genomic_DNA"/>
</dbReference>
<name>A0ACB6Z6I4_THEGA</name>
<protein>
    <submittedName>
        <fullName evidence="1">Alpha/beta-hydrolase</fullName>
    </submittedName>
</protein>
<evidence type="ECO:0000313" key="2">
    <source>
        <dbReference type="Proteomes" id="UP000886501"/>
    </source>
</evidence>
<gene>
    <name evidence="1" type="ORF">BDM02DRAFT_3101825</name>
</gene>
<reference evidence="1" key="2">
    <citation type="journal article" date="2020" name="Nat. Commun.">
        <title>Large-scale genome sequencing of mycorrhizal fungi provides insights into the early evolution of symbiotic traits.</title>
        <authorList>
            <person name="Miyauchi S."/>
            <person name="Kiss E."/>
            <person name="Kuo A."/>
            <person name="Drula E."/>
            <person name="Kohler A."/>
            <person name="Sanchez-Garcia M."/>
            <person name="Morin E."/>
            <person name="Andreopoulos B."/>
            <person name="Barry K.W."/>
            <person name="Bonito G."/>
            <person name="Buee M."/>
            <person name="Carver A."/>
            <person name="Chen C."/>
            <person name="Cichocki N."/>
            <person name="Clum A."/>
            <person name="Culley D."/>
            <person name="Crous P.W."/>
            <person name="Fauchery L."/>
            <person name="Girlanda M."/>
            <person name="Hayes R.D."/>
            <person name="Keri Z."/>
            <person name="LaButti K."/>
            <person name="Lipzen A."/>
            <person name="Lombard V."/>
            <person name="Magnuson J."/>
            <person name="Maillard F."/>
            <person name="Murat C."/>
            <person name="Nolan M."/>
            <person name="Ohm R.A."/>
            <person name="Pangilinan J."/>
            <person name="Pereira M.F."/>
            <person name="Perotto S."/>
            <person name="Peter M."/>
            <person name="Pfister S."/>
            <person name="Riley R."/>
            <person name="Sitrit Y."/>
            <person name="Stielow J.B."/>
            <person name="Szollosi G."/>
            <person name="Zifcakova L."/>
            <person name="Stursova M."/>
            <person name="Spatafora J.W."/>
            <person name="Tedersoo L."/>
            <person name="Vaario L.M."/>
            <person name="Yamada A."/>
            <person name="Yan M."/>
            <person name="Wang P."/>
            <person name="Xu J."/>
            <person name="Bruns T."/>
            <person name="Baldrian P."/>
            <person name="Vilgalys R."/>
            <person name="Dunand C."/>
            <person name="Henrissat B."/>
            <person name="Grigoriev I.V."/>
            <person name="Hibbett D."/>
            <person name="Nagy L.G."/>
            <person name="Martin F.M."/>
        </authorList>
    </citation>
    <scope>NUCLEOTIDE SEQUENCE</scope>
    <source>
        <strain evidence="1">P2</strain>
    </source>
</reference>
<proteinExistence type="predicted"/>
<dbReference type="Proteomes" id="UP000886501">
    <property type="component" value="Unassembled WGS sequence"/>
</dbReference>
<keyword evidence="2" id="KW-1185">Reference proteome</keyword>